<accession>A0A2V1DSC9</accession>
<dbReference type="OrthoDB" id="4874416at2759"/>
<dbReference type="EMBL" id="KZ805361">
    <property type="protein sequence ID" value="PVI01198.1"/>
    <property type="molecule type" value="Genomic_DNA"/>
</dbReference>
<keyword evidence="1" id="KW-0732">Signal</keyword>
<name>A0A2V1DSC9_9PLEO</name>
<evidence type="ECO:0000313" key="2">
    <source>
        <dbReference type="EMBL" id="PVI01198.1"/>
    </source>
</evidence>
<keyword evidence="3" id="KW-1185">Reference proteome</keyword>
<feature type="chain" id="PRO_5015998290" evidence="1">
    <location>
        <begin position="22"/>
        <end position="95"/>
    </location>
</feature>
<sequence>MQFSAIASSLILGLLVQSTTAAVSYGKSSAGEPIAWIEGESECRSTRIAGPGLRVTLPAAASPAEGVFGIFYCVDTAGNLITHHHDNLTLSALLM</sequence>
<proteinExistence type="predicted"/>
<organism evidence="2 3">
    <name type="scientific">Periconia macrospinosa</name>
    <dbReference type="NCBI Taxonomy" id="97972"/>
    <lineage>
        <taxon>Eukaryota</taxon>
        <taxon>Fungi</taxon>
        <taxon>Dikarya</taxon>
        <taxon>Ascomycota</taxon>
        <taxon>Pezizomycotina</taxon>
        <taxon>Dothideomycetes</taxon>
        <taxon>Pleosporomycetidae</taxon>
        <taxon>Pleosporales</taxon>
        <taxon>Massarineae</taxon>
        <taxon>Periconiaceae</taxon>
        <taxon>Periconia</taxon>
    </lineage>
</organism>
<gene>
    <name evidence="2" type="ORF">DM02DRAFT_671432</name>
</gene>
<dbReference type="AlphaFoldDB" id="A0A2V1DSC9"/>
<feature type="signal peptide" evidence="1">
    <location>
        <begin position="1"/>
        <end position="21"/>
    </location>
</feature>
<evidence type="ECO:0000256" key="1">
    <source>
        <dbReference type="SAM" id="SignalP"/>
    </source>
</evidence>
<evidence type="ECO:0000313" key="3">
    <source>
        <dbReference type="Proteomes" id="UP000244855"/>
    </source>
</evidence>
<protein>
    <submittedName>
        <fullName evidence="2">Uncharacterized protein</fullName>
    </submittedName>
</protein>
<dbReference type="Proteomes" id="UP000244855">
    <property type="component" value="Unassembled WGS sequence"/>
</dbReference>
<reference evidence="2 3" key="1">
    <citation type="journal article" date="2018" name="Sci. Rep.">
        <title>Comparative genomics provides insights into the lifestyle and reveals functional heterogeneity of dark septate endophytic fungi.</title>
        <authorList>
            <person name="Knapp D.G."/>
            <person name="Nemeth J.B."/>
            <person name="Barry K."/>
            <person name="Hainaut M."/>
            <person name="Henrissat B."/>
            <person name="Johnson J."/>
            <person name="Kuo A."/>
            <person name="Lim J.H.P."/>
            <person name="Lipzen A."/>
            <person name="Nolan M."/>
            <person name="Ohm R.A."/>
            <person name="Tamas L."/>
            <person name="Grigoriev I.V."/>
            <person name="Spatafora J.W."/>
            <person name="Nagy L.G."/>
            <person name="Kovacs G.M."/>
        </authorList>
    </citation>
    <scope>NUCLEOTIDE SEQUENCE [LARGE SCALE GENOMIC DNA]</scope>
    <source>
        <strain evidence="2 3">DSE2036</strain>
    </source>
</reference>